<dbReference type="FunFam" id="1.20.1250.20:FF:000034">
    <property type="entry name" value="MFS general substrate transporter"/>
    <property type="match status" value="1"/>
</dbReference>
<feature type="transmembrane region" description="Helical" evidence="6">
    <location>
        <begin position="310"/>
        <end position="327"/>
    </location>
</feature>
<dbReference type="Proteomes" id="UP000518752">
    <property type="component" value="Unassembled WGS sequence"/>
</dbReference>
<dbReference type="OrthoDB" id="2985014at2759"/>
<dbReference type="Pfam" id="PF07690">
    <property type="entry name" value="MFS_1"/>
    <property type="match status" value="1"/>
</dbReference>
<dbReference type="GO" id="GO:0016020">
    <property type="term" value="C:membrane"/>
    <property type="evidence" value="ECO:0007669"/>
    <property type="project" value="UniProtKB-SubCell"/>
</dbReference>
<comment type="subcellular location">
    <subcellularLocation>
        <location evidence="1">Membrane</location>
        <topology evidence="1">Multi-pass membrane protein</topology>
    </subcellularLocation>
</comment>
<sequence>MSSSASIGFEKSGDSESNLQPQLHEISALEKTVWRKIDCRLIPVATMFYLLSFLDRTNVGNARVAGLQKDLGLTNHQYSIALTVTYVPYIVSELPSNLVLKAVGPNYLLPTLLTLWGIVTTLQGVVTTYSGLLVCRFFIGLFEGGVFPGLVLYLSYFYPRSKLNTRVTMFFSAASLSGAFSGILAYGIIHMDGLGGRPGYAWIFILEGLFTFLFGLSAYFILPRSVDTASFLNAEEREYVNATVLESNGLQKESEFNWKEVLDAYRLPQFWILIPTFFLTGSRMFGLAYFIPSIIQGLGFSAAETQLISVPPYAVASVVAVASAYISERYHCRGVITIVSEILCVIGFAIFLVSHSKNVQYGSLYLSIIGSYTSVPTSAAWNAINVFPETRRATIIATCFAVGNAGGILSTWLLGSLSPAPRYTTGVITFLVFSAVSAFLFAANIAYLLSQNAQKAKVRQSMLREEEKTGLGDRSAWYVYDL</sequence>
<evidence type="ECO:0000313" key="9">
    <source>
        <dbReference type="Proteomes" id="UP000518752"/>
    </source>
</evidence>
<dbReference type="InterPro" id="IPR036259">
    <property type="entry name" value="MFS_trans_sf"/>
</dbReference>
<dbReference type="Gene3D" id="1.20.1250.20">
    <property type="entry name" value="MFS general substrate transporter like domains"/>
    <property type="match status" value="2"/>
</dbReference>
<feature type="transmembrane region" description="Helical" evidence="6">
    <location>
        <begin position="170"/>
        <end position="189"/>
    </location>
</feature>
<accession>A0A8H5D8N5</accession>
<feature type="transmembrane region" description="Helical" evidence="6">
    <location>
        <begin position="393"/>
        <end position="415"/>
    </location>
</feature>
<dbReference type="InterPro" id="IPR011701">
    <property type="entry name" value="MFS"/>
</dbReference>
<feature type="domain" description="Major facilitator superfamily (MFS) profile" evidence="7">
    <location>
        <begin position="41"/>
        <end position="452"/>
    </location>
</feature>
<dbReference type="GO" id="GO:0022857">
    <property type="term" value="F:transmembrane transporter activity"/>
    <property type="evidence" value="ECO:0007669"/>
    <property type="project" value="InterPro"/>
</dbReference>
<keyword evidence="3 6" id="KW-0812">Transmembrane</keyword>
<feature type="transmembrane region" description="Helical" evidence="6">
    <location>
        <begin position="427"/>
        <end position="449"/>
    </location>
</feature>
<keyword evidence="5 6" id="KW-0472">Membrane</keyword>
<organism evidence="8 9">
    <name type="scientific">Collybiopsis confluens</name>
    <dbReference type="NCBI Taxonomy" id="2823264"/>
    <lineage>
        <taxon>Eukaryota</taxon>
        <taxon>Fungi</taxon>
        <taxon>Dikarya</taxon>
        <taxon>Basidiomycota</taxon>
        <taxon>Agaricomycotina</taxon>
        <taxon>Agaricomycetes</taxon>
        <taxon>Agaricomycetidae</taxon>
        <taxon>Agaricales</taxon>
        <taxon>Marasmiineae</taxon>
        <taxon>Omphalotaceae</taxon>
        <taxon>Collybiopsis</taxon>
    </lineage>
</organism>
<dbReference type="PANTHER" id="PTHR43791:SF85">
    <property type="entry name" value="TRANSPORTER, PUTATIVE (AFU_ORTHOLOGUE AFUA_6G00710)-RELATED"/>
    <property type="match status" value="1"/>
</dbReference>
<evidence type="ECO:0000256" key="2">
    <source>
        <dbReference type="ARBA" id="ARBA00022448"/>
    </source>
</evidence>
<proteinExistence type="predicted"/>
<dbReference type="AlphaFoldDB" id="A0A8H5D8N5"/>
<gene>
    <name evidence="8" type="ORF">D9757_012907</name>
</gene>
<feature type="transmembrane region" description="Helical" evidence="6">
    <location>
        <begin position="359"/>
        <end position="381"/>
    </location>
</feature>
<keyword evidence="2" id="KW-0813">Transport</keyword>
<reference evidence="8 9" key="1">
    <citation type="journal article" date="2020" name="ISME J.">
        <title>Uncovering the hidden diversity of litter-decomposition mechanisms in mushroom-forming fungi.</title>
        <authorList>
            <person name="Floudas D."/>
            <person name="Bentzer J."/>
            <person name="Ahren D."/>
            <person name="Johansson T."/>
            <person name="Persson P."/>
            <person name="Tunlid A."/>
        </authorList>
    </citation>
    <scope>NUCLEOTIDE SEQUENCE [LARGE SCALE GENOMIC DNA]</scope>
    <source>
        <strain evidence="8 9">CBS 406.79</strain>
    </source>
</reference>
<feature type="transmembrane region" description="Helical" evidence="6">
    <location>
        <begin position="201"/>
        <end position="222"/>
    </location>
</feature>
<feature type="transmembrane region" description="Helical" evidence="6">
    <location>
        <begin position="334"/>
        <end position="353"/>
    </location>
</feature>
<evidence type="ECO:0000256" key="5">
    <source>
        <dbReference type="ARBA" id="ARBA00023136"/>
    </source>
</evidence>
<dbReference type="PANTHER" id="PTHR43791">
    <property type="entry name" value="PERMEASE-RELATED"/>
    <property type="match status" value="1"/>
</dbReference>
<evidence type="ECO:0000313" key="8">
    <source>
        <dbReference type="EMBL" id="KAF5355611.1"/>
    </source>
</evidence>
<comment type="caution">
    <text evidence="8">The sequence shown here is derived from an EMBL/GenBank/DDBJ whole genome shotgun (WGS) entry which is preliminary data.</text>
</comment>
<evidence type="ECO:0000256" key="4">
    <source>
        <dbReference type="ARBA" id="ARBA00022989"/>
    </source>
</evidence>
<feature type="transmembrane region" description="Helical" evidence="6">
    <location>
        <begin position="137"/>
        <end position="158"/>
    </location>
</feature>
<dbReference type="InterPro" id="IPR020846">
    <property type="entry name" value="MFS_dom"/>
</dbReference>
<keyword evidence="9" id="KW-1185">Reference proteome</keyword>
<feature type="transmembrane region" description="Helical" evidence="6">
    <location>
        <begin position="107"/>
        <end position="125"/>
    </location>
</feature>
<dbReference type="PROSITE" id="PS50850">
    <property type="entry name" value="MFS"/>
    <property type="match status" value="1"/>
</dbReference>
<feature type="transmembrane region" description="Helical" evidence="6">
    <location>
        <begin position="270"/>
        <end position="290"/>
    </location>
</feature>
<evidence type="ECO:0000256" key="3">
    <source>
        <dbReference type="ARBA" id="ARBA00022692"/>
    </source>
</evidence>
<dbReference type="FunFam" id="1.20.1250.20:FF:000013">
    <property type="entry name" value="MFS general substrate transporter"/>
    <property type="match status" value="1"/>
</dbReference>
<evidence type="ECO:0000256" key="1">
    <source>
        <dbReference type="ARBA" id="ARBA00004141"/>
    </source>
</evidence>
<name>A0A8H5D8N5_9AGAR</name>
<protein>
    <recommendedName>
        <fullName evidence="7">Major facilitator superfamily (MFS) profile domain-containing protein</fullName>
    </recommendedName>
</protein>
<keyword evidence="4 6" id="KW-1133">Transmembrane helix</keyword>
<evidence type="ECO:0000256" key="6">
    <source>
        <dbReference type="SAM" id="Phobius"/>
    </source>
</evidence>
<dbReference type="EMBL" id="JAACJN010000248">
    <property type="protein sequence ID" value="KAF5355611.1"/>
    <property type="molecule type" value="Genomic_DNA"/>
</dbReference>
<dbReference type="SUPFAM" id="SSF103473">
    <property type="entry name" value="MFS general substrate transporter"/>
    <property type="match status" value="1"/>
</dbReference>
<evidence type="ECO:0000259" key="7">
    <source>
        <dbReference type="PROSITE" id="PS50850"/>
    </source>
</evidence>